<dbReference type="GO" id="GO:0003700">
    <property type="term" value="F:DNA-binding transcription factor activity"/>
    <property type="evidence" value="ECO:0007669"/>
    <property type="project" value="TreeGrafter"/>
</dbReference>
<protein>
    <submittedName>
        <fullName evidence="6">TetR family transcriptional regulator</fullName>
    </submittedName>
</protein>
<dbReference type="GO" id="GO:0000976">
    <property type="term" value="F:transcription cis-regulatory region binding"/>
    <property type="evidence" value="ECO:0007669"/>
    <property type="project" value="TreeGrafter"/>
</dbReference>
<feature type="domain" description="HTH tetR-type" evidence="5">
    <location>
        <begin position="13"/>
        <end position="73"/>
    </location>
</feature>
<organism evidence="6 7">
    <name type="scientific">Williamsia limnetica</name>
    <dbReference type="NCBI Taxonomy" id="882452"/>
    <lineage>
        <taxon>Bacteria</taxon>
        <taxon>Bacillati</taxon>
        <taxon>Actinomycetota</taxon>
        <taxon>Actinomycetes</taxon>
        <taxon>Mycobacteriales</taxon>
        <taxon>Nocardiaceae</taxon>
        <taxon>Williamsia</taxon>
    </lineage>
</organism>
<dbReference type="InterPro" id="IPR050109">
    <property type="entry name" value="HTH-type_TetR-like_transc_reg"/>
</dbReference>
<dbReference type="PANTHER" id="PTHR30055:SF234">
    <property type="entry name" value="HTH-TYPE TRANSCRIPTIONAL REGULATOR BETI"/>
    <property type="match status" value="1"/>
</dbReference>
<dbReference type="OrthoDB" id="4569533at2"/>
<dbReference type="EMBL" id="QJSP01000006">
    <property type="protein sequence ID" value="PYE17496.1"/>
    <property type="molecule type" value="Genomic_DNA"/>
</dbReference>
<dbReference type="InterPro" id="IPR009057">
    <property type="entry name" value="Homeodomain-like_sf"/>
</dbReference>
<dbReference type="PANTHER" id="PTHR30055">
    <property type="entry name" value="HTH-TYPE TRANSCRIPTIONAL REGULATOR RUTR"/>
    <property type="match status" value="1"/>
</dbReference>
<dbReference type="Proteomes" id="UP000247591">
    <property type="component" value="Unassembled WGS sequence"/>
</dbReference>
<reference evidence="6 7" key="1">
    <citation type="submission" date="2018-06" db="EMBL/GenBank/DDBJ databases">
        <title>Genomic Encyclopedia of Type Strains, Phase IV (KMG-IV): sequencing the most valuable type-strain genomes for metagenomic binning, comparative biology and taxonomic classification.</title>
        <authorList>
            <person name="Goeker M."/>
        </authorList>
    </citation>
    <scope>NUCLEOTIDE SEQUENCE [LARGE SCALE GENOMIC DNA]</scope>
    <source>
        <strain evidence="6 7">DSM 45521</strain>
    </source>
</reference>
<keyword evidence="3" id="KW-0804">Transcription</keyword>
<proteinExistence type="predicted"/>
<accession>A0A318RQE2</accession>
<sequence length="187" mass="19889">MPPDWLIGSDRSGTARARLIDLAGALIAERGIDRFDINDLATRAHCSRATIYRHTGGKKHIVETVFIHTSTRITTTVTDAVAGLSGIDRARTAIAEALTQIRNDRIARQFLHSQHAIDGAGAATNSDALRAIAAELIGLDPTNTIVSSLAVRTFLALVLWPPTDPADEPHLIDALSTALLAAASPES</sequence>
<evidence type="ECO:0000256" key="3">
    <source>
        <dbReference type="ARBA" id="ARBA00023163"/>
    </source>
</evidence>
<keyword evidence="7" id="KW-1185">Reference proteome</keyword>
<dbReference type="PRINTS" id="PR00455">
    <property type="entry name" value="HTHTETR"/>
</dbReference>
<feature type="DNA-binding region" description="H-T-H motif" evidence="4">
    <location>
        <begin position="36"/>
        <end position="55"/>
    </location>
</feature>
<comment type="caution">
    <text evidence="6">The sequence shown here is derived from an EMBL/GenBank/DDBJ whole genome shotgun (WGS) entry which is preliminary data.</text>
</comment>
<evidence type="ECO:0000256" key="4">
    <source>
        <dbReference type="PROSITE-ProRule" id="PRU00335"/>
    </source>
</evidence>
<name>A0A318RQE2_WILLI</name>
<dbReference type="Pfam" id="PF00440">
    <property type="entry name" value="TetR_N"/>
    <property type="match status" value="1"/>
</dbReference>
<dbReference type="AlphaFoldDB" id="A0A318RQE2"/>
<dbReference type="InterPro" id="IPR001647">
    <property type="entry name" value="HTH_TetR"/>
</dbReference>
<evidence type="ECO:0000256" key="2">
    <source>
        <dbReference type="ARBA" id="ARBA00023125"/>
    </source>
</evidence>
<evidence type="ECO:0000313" key="6">
    <source>
        <dbReference type="EMBL" id="PYE17496.1"/>
    </source>
</evidence>
<dbReference type="RefSeq" id="WP_110469734.1">
    <property type="nucleotide sequence ID" value="NZ_QJSP01000006.1"/>
</dbReference>
<gene>
    <name evidence="6" type="ORF">DFR67_106199</name>
</gene>
<keyword evidence="1" id="KW-0805">Transcription regulation</keyword>
<dbReference type="SUPFAM" id="SSF46689">
    <property type="entry name" value="Homeodomain-like"/>
    <property type="match status" value="1"/>
</dbReference>
<evidence type="ECO:0000259" key="5">
    <source>
        <dbReference type="PROSITE" id="PS50977"/>
    </source>
</evidence>
<dbReference type="PROSITE" id="PS50977">
    <property type="entry name" value="HTH_TETR_2"/>
    <property type="match status" value="1"/>
</dbReference>
<keyword evidence="2 4" id="KW-0238">DNA-binding</keyword>
<evidence type="ECO:0000256" key="1">
    <source>
        <dbReference type="ARBA" id="ARBA00023015"/>
    </source>
</evidence>
<dbReference type="Gene3D" id="1.10.357.10">
    <property type="entry name" value="Tetracycline Repressor, domain 2"/>
    <property type="match status" value="1"/>
</dbReference>
<evidence type="ECO:0000313" key="7">
    <source>
        <dbReference type="Proteomes" id="UP000247591"/>
    </source>
</evidence>